<reference evidence="2 3" key="1">
    <citation type="journal article" date="2022" name="Nat. Plants">
        <title>Genomes of leafy and leafless Platanthera orchids illuminate the evolution of mycoheterotrophy.</title>
        <authorList>
            <person name="Li M.H."/>
            <person name="Liu K.W."/>
            <person name="Li Z."/>
            <person name="Lu H.C."/>
            <person name="Ye Q.L."/>
            <person name="Zhang D."/>
            <person name="Wang J.Y."/>
            <person name="Li Y.F."/>
            <person name="Zhong Z.M."/>
            <person name="Liu X."/>
            <person name="Yu X."/>
            <person name="Liu D.K."/>
            <person name="Tu X.D."/>
            <person name="Liu B."/>
            <person name="Hao Y."/>
            <person name="Liao X.Y."/>
            <person name="Jiang Y.T."/>
            <person name="Sun W.H."/>
            <person name="Chen J."/>
            <person name="Chen Y.Q."/>
            <person name="Ai Y."/>
            <person name="Zhai J.W."/>
            <person name="Wu S.S."/>
            <person name="Zhou Z."/>
            <person name="Hsiao Y.Y."/>
            <person name="Wu W.L."/>
            <person name="Chen Y.Y."/>
            <person name="Lin Y.F."/>
            <person name="Hsu J.L."/>
            <person name="Li C.Y."/>
            <person name="Wang Z.W."/>
            <person name="Zhao X."/>
            <person name="Zhong W.Y."/>
            <person name="Ma X.K."/>
            <person name="Ma L."/>
            <person name="Huang J."/>
            <person name="Chen G.Z."/>
            <person name="Huang M.Z."/>
            <person name="Huang L."/>
            <person name="Peng D.H."/>
            <person name="Luo Y.B."/>
            <person name="Zou S.Q."/>
            <person name="Chen S.P."/>
            <person name="Lan S."/>
            <person name="Tsai W.C."/>
            <person name="Van de Peer Y."/>
            <person name="Liu Z.J."/>
        </authorList>
    </citation>
    <scope>NUCLEOTIDE SEQUENCE [LARGE SCALE GENOMIC DNA]</scope>
    <source>
        <strain evidence="2">Lor288</strain>
    </source>
</reference>
<proteinExistence type="predicted"/>
<dbReference type="Gene3D" id="3.90.660.10">
    <property type="match status" value="1"/>
</dbReference>
<feature type="region of interest" description="Disordered" evidence="1">
    <location>
        <begin position="44"/>
        <end position="70"/>
    </location>
</feature>
<evidence type="ECO:0000256" key="1">
    <source>
        <dbReference type="SAM" id="MobiDB-lite"/>
    </source>
</evidence>
<accession>A0ABR2LW83</accession>
<dbReference type="PANTHER" id="PTHR16128:SF8">
    <property type="entry name" value="EXPRESSED PROTEIN"/>
    <property type="match status" value="1"/>
</dbReference>
<dbReference type="EMBL" id="JBBWWR010000014">
    <property type="protein sequence ID" value="KAK8953098.1"/>
    <property type="molecule type" value="Genomic_DNA"/>
</dbReference>
<dbReference type="Pfam" id="PF13450">
    <property type="entry name" value="NAD_binding_8"/>
    <property type="match status" value="1"/>
</dbReference>
<comment type="caution">
    <text evidence="2">The sequence shown here is derived from an EMBL/GenBank/DDBJ whole genome shotgun (WGS) entry which is preliminary data.</text>
</comment>
<protein>
    <submittedName>
        <fullName evidence="2">Uncharacterized protein</fullName>
    </submittedName>
</protein>
<dbReference type="SUPFAM" id="SSF51905">
    <property type="entry name" value="FAD/NAD(P)-binding domain"/>
    <property type="match status" value="1"/>
</dbReference>
<dbReference type="PANTHER" id="PTHR16128">
    <property type="entry name" value="FAD/NAD(P)-BINDING OXIDOREDUCTASE FAMILY PROTEIN"/>
    <property type="match status" value="1"/>
</dbReference>
<keyword evidence="3" id="KW-1185">Reference proteome</keyword>
<dbReference type="Proteomes" id="UP001412067">
    <property type="component" value="Unassembled WGS sequence"/>
</dbReference>
<organism evidence="2 3">
    <name type="scientific">Platanthera guangdongensis</name>
    <dbReference type="NCBI Taxonomy" id="2320717"/>
    <lineage>
        <taxon>Eukaryota</taxon>
        <taxon>Viridiplantae</taxon>
        <taxon>Streptophyta</taxon>
        <taxon>Embryophyta</taxon>
        <taxon>Tracheophyta</taxon>
        <taxon>Spermatophyta</taxon>
        <taxon>Magnoliopsida</taxon>
        <taxon>Liliopsida</taxon>
        <taxon>Asparagales</taxon>
        <taxon>Orchidaceae</taxon>
        <taxon>Orchidoideae</taxon>
        <taxon>Orchideae</taxon>
        <taxon>Orchidinae</taxon>
        <taxon>Platanthera</taxon>
    </lineage>
</organism>
<sequence>MTRVSRAPVVFILEPLKFSFTPVHKKPRICRTLIPLCASRERRADSAAPGHVRPPVQRKPSSHGASRRSAMKKSFSQEQVSFNAPVSRNPSVAIIGGGISGLLCAATLEERGIRSTVFDTGVHGLGGRMATRALVEFQQHLVFDHAAQFFTASDARFQKLVEKWMTEGLVREWMGAVGILEAGGRFTTIPSSTAKYIGIQGMRPLADSLQKNSNSVQIIRPCWISKLEPFNGMWHLTENRNPRGSFDAIVIAHNGKCANRLLSSSGLPQLFRQMKRLELSSIWALLATFNDPLPVPRDGDSNALEGAFVKGVDSVSWIANNTSKLFPLQSGNGVPQCWTFFSTARFGGRNKVPQENIPRVTAERVKVEMLDGVESALGLSRGSIPPPFYARVQLWGAALPTNTPGVPCMFDPYGRAGICGDWLLGSSMEDAALSGMSLGNHMADYFQCGGGQPEEFSVGLHDSFGAVPGHDIGHFPVEGWTIILRYSVVFDLVGDRGMEDGEKGKRLSFMKVGPFPLSPSNRAVSSRLPSPISTRCSLLVYSPRCHVLAFSPRASSNRCGLRILAATSFLAAGVFSP</sequence>
<name>A0ABR2LW83_9ASPA</name>
<evidence type="ECO:0000313" key="2">
    <source>
        <dbReference type="EMBL" id="KAK8953098.1"/>
    </source>
</evidence>
<gene>
    <name evidence="2" type="ORF">KSP40_PGU001974</name>
</gene>
<dbReference type="InterPro" id="IPR036188">
    <property type="entry name" value="FAD/NAD-bd_sf"/>
</dbReference>
<evidence type="ECO:0000313" key="3">
    <source>
        <dbReference type="Proteomes" id="UP001412067"/>
    </source>
</evidence>
<dbReference type="Gene3D" id="3.50.50.60">
    <property type="entry name" value="FAD/NAD(P)-binding domain"/>
    <property type="match status" value="1"/>
</dbReference>